<dbReference type="EMBL" id="RJUK01000001">
    <property type="protein sequence ID" value="ROQ20620.1"/>
    <property type="molecule type" value="Genomic_DNA"/>
</dbReference>
<dbReference type="Proteomes" id="UP000273643">
    <property type="component" value="Unassembled WGS sequence"/>
</dbReference>
<dbReference type="NCBIfam" id="NF035939">
    <property type="entry name" value="TIM_EboE"/>
    <property type="match status" value="1"/>
</dbReference>
<proteinExistence type="predicted"/>
<dbReference type="InterPro" id="IPR036237">
    <property type="entry name" value="Xyl_isomerase-like_sf"/>
</dbReference>
<evidence type="ECO:0000259" key="1">
    <source>
        <dbReference type="Pfam" id="PF01261"/>
    </source>
</evidence>
<keyword evidence="2" id="KW-0413">Isomerase</keyword>
<accession>A0A3N1P1N7</accession>
<dbReference type="InterPro" id="IPR013022">
    <property type="entry name" value="Xyl_isomerase-like_TIM-brl"/>
</dbReference>
<dbReference type="GO" id="GO:0016853">
    <property type="term" value="F:isomerase activity"/>
    <property type="evidence" value="ECO:0007669"/>
    <property type="project" value="UniProtKB-KW"/>
</dbReference>
<dbReference type="AlphaFoldDB" id="A0A3N1P1N7"/>
<organism evidence="2 3">
    <name type="scientific">Marinimicrobium koreense</name>
    <dbReference type="NCBI Taxonomy" id="306545"/>
    <lineage>
        <taxon>Bacteria</taxon>
        <taxon>Pseudomonadati</taxon>
        <taxon>Pseudomonadota</taxon>
        <taxon>Gammaproteobacteria</taxon>
        <taxon>Cellvibrionales</taxon>
        <taxon>Cellvibrionaceae</taxon>
        <taxon>Marinimicrobium</taxon>
    </lineage>
</organism>
<evidence type="ECO:0000313" key="3">
    <source>
        <dbReference type="Proteomes" id="UP000273643"/>
    </source>
</evidence>
<name>A0A3N1P1N7_9GAMM</name>
<comment type="caution">
    <text evidence="2">The sequence shown here is derived from an EMBL/GenBank/DDBJ whole genome shotgun (WGS) entry which is preliminary data.</text>
</comment>
<keyword evidence="3" id="KW-1185">Reference proteome</keyword>
<dbReference type="Gene3D" id="3.20.20.150">
    <property type="entry name" value="Divalent-metal-dependent TIM barrel enzymes"/>
    <property type="match status" value="1"/>
</dbReference>
<feature type="domain" description="Xylose isomerase-like TIM barrel" evidence="1">
    <location>
        <begin position="29"/>
        <end position="253"/>
    </location>
</feature>
<evidence type="ECO:0000313" key="2">
    <source>
        <dbReference type="EMBL" id="ROQ20620.1"/>
    </source>
</evidence>
<gene>
    <name evidence="2" type="ORF">EDC38_1227</name>
</gene>
<dbReference type="Pfam" id="PF01261">
    <property type="entry name" value="AP_endonuc_2"/>
    <property type="match status" value="1"/>
</dbReference>
<dbReference type="OrthoDB" id="9785907at2"/>
<protein>
    <submittedName>
        <fullName evidence="2">Xylose isomerase-like TIM barrel protein</fullName>
    </submittedName>
</protein>
<sequence length="376" mass="42216">MAKLNAPLTYCSNIHPGEGWADVMHNLNSHGLEVMERLGDDAQRPFPLGLRIAGQAAAEVDAQAVAEFQQWCRQHNAYLLTINGFPYGAFHNERVKENVYRPDWRDQERVRYTRQLGDIAVQLQPDARQLSISTVPVAFEQGFEPEDWNTVLDHIQDVLAHFANLKRSTGVHLMLAIEPEPACVLETTDELLDFFRRLRPRLSMAENAHLGVCFDCCHQAVEFEDPATCLQRLAEAEIPIAKVQVSSALQADTPEEVKHLKGFNEPVYLHQAIARTDDGTLHAFPDLPEFEAAVDAGLTPTECRVHFHVPIFLEHLGDCGTTQGFLKTLLPKLDAQIPLEVETYSFGVLPEHLKTDSVGESIARELVWVNQLLDCD</sequence>
<reference evidence="2 3" key="1">
    <citation type="submission" date="2018-11" db="EMBL/GenBank/DDBJ databases">
        <title>Genomic Encyclopedia of Type Strains, Phase IV (KMG-IV): sequencing the most valuable type-strain genomes for metagenomic binning, comparative biology and taxonomic classification.</title>
        <authorList>
            <person name="Goeker M."/>
        </authorList>
    </citation>
    <scope>NUCLEOTIDE SEQUENCE [LARGE SCALE GENOMIC DNA]</scope>
    <source>
        <strain evidence="2 3">DSM 16974</strain>
    </source>
</reference>
<dbReference type="SUPFAM" id="SSF51658">
    <property type="entry name" value="Xylose isomerase-like"/>
    <property type="match status" value="1"/>
</dbReference>
<dbReference type="RefSeq" id="WP_123637741.1">
    <property type="nucleotide sequence ID" value="NZ_RJUK01000001.1"/>
</dbReference>